<reference evidence="3" key="2">
    <citation type="submission" date="2009-11" db="EMBL/GenBank/DDBJ databases">
        <title>The Genome Sequence of Allomyces macrogynus strain ATCC 38327.</title>
        <authorList>
            <consortium name="The Broad Institute Genome Sequencing Platform"/>
            <person name="Russ C."/>
            <person name="Cuomo C."/>
            <person name="Shea T."/>
            <person name="Young S.K."/>
            <person name="Zeng Q."/>
            <person name="Koehrsen M."/>
            <person name="Haas B."/>
            <person name="Borodovsky M."/>
            <person name="Guigo R."/>
            <person name="Alvarado L."/>
            <person name="Berlin A."/>
            <person name="Borenstein D."/>
            <person name="Chen Z."/>
            <person name="Engels R."/>
            <person name="Freedman E."/>
            <person name="Gellesch M."/>
            <person name="Goldberg J."/>
            <person name="Griggs A."/>
            <person name="Gujja S."/>
            <person name="Heiman D."/>
            <person name="Hepburn T."/>
            <person name="Howarth C."/>
            <person name="Jen D."/>
            <person name="Larson L."/>
            <person name="Lewis B."/>
            <person name="Mehta T."/>
            <person name="Park D."/>
            <person name="Pearson M."/>
            <person name="Roberts A."/>
            <person name="Saif S."/>
            <person name="Shenoy N."/>
            <person name="Sisk P."/>
            <person name="Stolte C."/>
            <person name="Sykes S."/>
            <person name="Walk T."/>
            <person name="White J."/>
            <person name="Yandava C."/>
            <person name="Burger G."/>
            <person name="Gray M.W."/>
            <person name="Holland P.W.H."/>
            <person name="King N."/>
            <person name="Lang F.B.F."/>
            <person name="Roger A.J."/>
            <person name="Ruiz-Trillo I."/>
            <person name="Lander E."/>
            <person name="Nusbaum C."/>
        </authorList>
    </citation>
    <scope>NUCLEOTIDE SEQUENCE [LARGE SCALE GENOMIC DNA]</scope>
    <source>
        <strain evidence="3">ATCC 38327</strain>
    </source>
</reference>
<feature type="compositionally biased region" description="Basic and acidic residues" evidence="1">
    <location>
        <begin position="115"/>
        <end position="124"/>
    </location>
</feature>
<dbReference type="AlphaFoldDB" id="A0A0L0SQB3"/>
<protein>
    <submittedName>
        <fullName evidence="2">Uncharacterized protein</fullName>
    </submittedName>
</protein>
<dbReference type="Proteomes" id="UP000054350">
    <property type="component" value="Unassembled WGS sequence"/>
</dbReference>
<feature type="region of interest" description="Disordered" evidence="1">
    <location>
        <begin position="69"/>
        <end position="92"/>
    </location>
</feature>
<reference evidence="2 3" key="1">
    <citation type="submission" date="2009-11" db="EMBL/GenBank/DDBJ databases">
        <title>Annotation of Allomyces macrogynus ATCC 38327.</title>
        <authorList>
            <consortium name="The Broad Institute Genome Sequencing Platform"/>
            <person name="Russ C."/>
            <person name="Cuomo C."/>
            <person name="Burger G."/>
            <person name="Gray M.W."/>
            <person name="Holland P.W.H."/>
            <person name="King N."/>
            <person name="Lang F.B.F."/>
            <person name="Roger A.J."/>
            <person name="Ruiz-Trillo I."/>
            <person name="Young S.K."/>
            <person name="Zeng Q."/>
            <person name="Gargeya S."/>
            <person name="Fitzgerald M."/>
            <person name="Haas B."/>
            <person name="Abouelleil A."/>
            <person name="Alvarado L."/>
            <person name="Arachchi H.M."/>
            <person name="Berlin A."/>
            <person name="Chapman S.B."/>
            <person name="Gearin G."/>
            <person name="Goldberg J."/>
            <person name="Griggs A."/>
            <person name="Gujja S."/>
            <person name="Hansen M."/>
            <person name="Heiman D."/>
            <person name="Howarth C."/>
            <person name="Larimer J."/>
            <person name="Lui A."/>
            <person name="MacDonald P.J.P."/>
            <person name="McCowen C."/>
            <person name="Montmayeur A."/>
            <person name="Murphy C."/>
            <person name="Neiman D."/>
            <person name="Pearson M."/>
            <person name="Priest M."/>
            <person name="Roberts A."/>
            <person name="Saif S."/>
            <person name="Shea T."/>
            <person name="Sisk P."/>
            <person name="Stolte C."/>
            <person name="Sykes S."/>
            <person name="Wortman J."/>
            <person name="Nusbaum C."/>
            <person name="Birren B."/>
        </authorList>
    </citation>
    <scope>NUCLEOTIDE SEQUENCE [LARGE SCALE GENOMIC DNA]</scope>
    <source>
        <strain evidence="2 3">ATCC 38327</strain>
    </source>
</reference>
<dbReference type="VEuPathDB" id="FungiDB:AMAG_19264"/>
<evidence type="ECO:0000256" key="1">
    <source>
        <dbReference type="SAM" id="MobiDB-lite"/>
    </source>
</evidence>
<organism evidence="2 3">
    <name type="scientific">Allomyces macrogynus (strain ATCC 38327)</name>
    <name type="common">Allomyces javanicus var. macrogynus</name>
    <dbReference type="NCBI Taxonomy" id="578462"/>
    <lineage>
        <taxon>Eukaryota</taxon>
        <taxon>Fungi</taxon>
        <taxon>Fungi incertae sedis</taxon>
        <taxon>Blastocladiomycota</taxon>
        <taxon>Blastocladiomycetes</taxon>
        <taxon>Blastocladiales</taxon>
        <taxon>Blastocladiaceae</taxon>
        <taxon>Allomyces</taxon>
    </lineage>
</organism>
<proteinExistence type="predicted"/>
<evidence type="ECO:0000313" key="2">
    <source>
        <dbReference type="EMBL" id="KNE64706.1"/>
    </source>
</evidence>
<dbReference type="OrthoDB" id="2160599at2759"/>
<evidence type="ECO:0000313" key="3">
    <source>
        <dbReference type="Proteomes" id="UP000054350"/>
    </source>
</evidence>
<accession>A0A0L0SQB3</accession>
<sequence length="124" mass="13607">MLSAYHLAPMYDLYFRPYMAPAPTEVPADAPDPWERPPPVQAPDRDWFMAAIWDLRPGELQNVDLKSVGIDQEKPQPTARDGVGRNGPQLAPVSVRPGAAMVVVPSKRASPAPWDKARTSGDYG</sequence>
<dbReference type="EMBL" id="GG745345">
    <property type="protein sequence ID" value="KNE64706.1"/>
    <property type="molecule type" value="Genomic_DNA"/>
</dbReference>
<feature type="region of interest" description="Disordered" evidence="1">
    <location>
        <begin position="104"/>
        <end position="124"/>
    </location>
</feature>
<name>A0A0L0SQB3_ALLM3</name>
<keyword evidence="3" id="KW-1185">Reference proteome</keyword>
<gene>
    <name evidence="2" type="ORF">AMAG_19264</name>
</gene>